<dbReference type="SUPFAM" id="SSF55604">
    <property type="entry name" value="Glucose permease domain IIB"/>
    <property type="match status" value="1"/>
</dbReference>
<evidence type="ECO:0000256" key="4">
    <source>
        <dbReference type="ARBA" id="ARBA00022597"/>
    </source>
</evidence>
<dbReference type="Gene3D" id="3.30.1360.60">
    <property type="entry name" value="Glucose permease domain IIB"/>
    <property type="match status" value="1"/>
</dbReference>
<dbReference type="GO" id="GO:0016301">
    <property type="term" value="F:kinase activity"/>
    <property type="evidence" value="ECO:0007669"/>
    <property type="project" value="UniProtKB-KW"/>
</dbReference>
<dbReference type="PROSITE" id="PS01035">
    <property type="entry name" value="PTS_EIIB_TYPE_1_CYS"/>
    <property type="match status" value="1"/>
</dbReference>
<dbReference type="CDD" id="cd00212">
    <property type="entry name" value="PTS_IIB_glc"/>
    <property type="match status" value="1"/>
</dbReference>
<dbReference type="SUPFAM" id="SSF51261">
    <property type="entry name" value="Duplicated hybrid motif"/>
    <property type="match status" value="1"/>
</dbReference>
<name>A0A3N4GND4_9LACT</name>
<protein>
    <recommendedName>
        <fullName evidence="14">PTS system sucrose-specific EIIBCA component</fullName>
        <ecNumber evidence="11">2.7.1.211</ecNumber>
    </recommendedName>
    <alternativeName>
        <fullName evidence="15">EIIBCA-Scr</fullName>
    </alternativeName>
</protein>
<feature type="transmembrane region" description="Helical" evidence="17">
    <location>
        <begin position="358"/>
        <end position="377"/>
    </location>
</feature>
<evidence type="ECO:0000256" key="12">
    <source>
        <dbReference type="ARBA" id="ARBA00045139"/>
    </source>
</evidence>
<dbReference type="FunFam" id="3.30.1360.60:FF:000001">
    <property type="entry name" value="PTS system glucose-specific IIBC component PtsG"/>
    <property type="match status" value="1"/>
</dbReference>
<evidence type="ECO:0000256" key="9">
    <source>
        <dbReference type="ARBA" id="ARBA00022989"/>
    </source>
</evidence>
<evidence type="ECO:0000256" key="15">
    <source>
        <dbReference type="ARBA" id="ARBA00081008"/>
    </source>
</evidence>
<comment type="function">
    <text evidence="12">The phosphoenolpyruvate-dependent sugar phosphotransferase system (sugar PTS), a major carbohydrate active transport system, catalyzes the phosphorylation of incoming sugar substrates concomitantly with their translocation across the cell membrane. This system is involved in sucrose transport.</text>
</comment>
<dbReference type="PANTHER" id="PTHR30175:SF1">
    <property type="entry name" value="PTS SYSTEM ARBUTIN-, CELLOBIOSE-, AND SALICIN-SPECIFIC EIIBC COMPONENT-RELATED"/>
    <property type="match status" value="1"/>
</dbReference>
<dbReference type="PANTHER" id="PTHR30175">
    <property type="entry name" value="PHOSPHOTRANSFERASE SYSTEM TRANSPORT PROTEIN"/>
    <property type="match status" value="1"/>
</dbReference>
<dbReference type="GO" id="GO:0008982">
    <property type="term" value="F:protein-N(PI)-phosphohistidine-sugar phosphotransferase activity"/>
    <property type="evidence" value="ECO:0007669"/>
    <property type="project" value="InterPro"/>
</dbReference>
<evidence type="ECO:0000256" key="13">
    <source>
        <dbReference type="ARBA" id="ARBA00048931"/>
    </source>
</evidence>
<dbReference type="InterPro" id="IPR050558">
    <property type="entry name" value="PTS_Sugar-Specific_Components"/>
</dbReference>
<dbReference type="AlphaFoldDB" id="A0A3N4GND4"/>
<dbReference type="PROSITE" id="PS00371">
    <property type="entry name" value="PTS_EIIA_TYPE_1_HIS"/>
    <property type="match status" value="1"/>
</dbReference>
<feature type="transmembrane region" description="Helical" evidence="17">
    <location>
        <begin position="146"/>
        <end position="166"/>
    </location>
</feature>
<feature type="transmembrane region" description="Helical" evidence="17">
    <location>
        <begin position="429"/>
        <end position="447"/>
    </location>
</feature>
<dbReference type="GO" id="GO:0005886">
    <property type="term" value="C:plasma membrane"/>
    <property type="evidence" value="ECO:0007669"/>
    <property type="project" value="UniProtKB-SubCell"/>
</dbReference>
<evidence type="ECO:0000259" key="18">
    <source>
        <dbReference type="PROSITE" id="PS51093"/>
    </source>
</evidence>
<evidence type="ECO:0000256" key="14">
    <source>
        <dbReference type="ARBA" id="ARBA00074554"/>
    </source>
</evidence>
<evidence type="ECO:0000256" key="17">
    <source>
        <dbReference type="SAM" id="Phobius"/>
    </source>
</evidence>
<dbReference type="Pfam" id="PF02378">
    <property type="entry name" value="PTS_EIIC"/>
    <property type="match status" value="1"/>
</dbReference>
<feature type="transmembrane region" description="Helical" evidence="17">
    <location>
        <begin position="246"/>
        <end position="268"/>
    </location>
</feature>
<evidence type="ECO:0000256" key="3">
    <source>
        <dbReference type="ARBA" id="ARBA00022475"/>
    </source>
</evidence>
<sequence>MAKYTDLAEDIVDKVGGADNVKEVRHCVTRLRFYLKDESKADTEYLKNRDGVVTVMQAGGQYQVVIGNHVPQVYEEVVKVGHLNDGGEVPADDGQDDGKKASLFDTFIDIVSSLFQPFLGALAAAGILKGIAALMAALGVATTSGLYLVFNIMGDGLFQYLPIVLAVTAAKKFKMNQFTAIAIAGALVYPNLATLFVEGTNFFGIPLTLPMGGYYSTVLPVILAIYLASKVEHFMTKITPDNLKMFAVPMVTIMITVPLTFLLVGPVANTASSWIGALFTNLYAFSPVFYGLILGVAWQVLVMFGLHWGLIPIAILDMTQNGSSVLLIAALLPCFTQVGVLAAIYLKTKEDKVKKGVIPTLISAIFGVTEPAIYGFTLPMRTPFIISCIVSGIVGAFLAFFNVTAYSVGAMGIFVLPSLINPANGSFHSLIYAAIGIVIAVGLSFAIQMFAKVPTLYGNAVPATAGATTGTAAATVVDDETEETAAPKTLTDETLVSPLEGNVVALADIDDQVFASGAMGQGVAVEPTVGTVTAPANGEVKILFPTKHAIGFITDAGTEILIHIGMDTVKLDGQHFTAHVSQGDRVQAGDRLVSFDIDAIKAAGYQITTPVIVTNTNDYASVEATTAETVAFADDNFINVKA</sequence>
<dbReference type="InterPro" id="IPR036878">
    <property type="entry name" value="Glu_permease_IIB"/>
</dbReference>
<dbReference type="EMBL" id="RKMG01000011">
    <property type="protein sequence ID" value="RPA60651.1"/>
    <property type="molecule type" value="Genomic_DNA"/>
</dbReference>
<dbReference type="NCBIfam" id="TIGR00830">
    <property type="entry name" value="PTBA"/>
    <property type="match status" value="1"/>
</dbReference>
<dbReference type="GO" id="GO:0090589">
    <property type="term" value="F:protein-phosphocysteine-trehalose phosphotransferase system transporter activity"/>
    <property type="evidence" value="ECO:0007669"/>
    <property type="project" value="TreeGrafter"/>
</dbReference>
<keyword evidence="3" id="KW-1003">Cell membrane</keyword>
<dbReference type="Proteomes" id="UP000273977">
    <property type="component" value="Unassembled WGS sequence"/>
</dbReference>
<feature type="domain" description="PTS EIIB type-1" evidence="19">
    <location>
        <begin position="5"/>
        <end position="87"/>
    </location>
</feature>
<dbReference type="PROSITE" id="PS51103">
    <property type="entry name" value="PTS_EIIC_TYPE_1"/>
    <property type="match status" value="1"/>
</dbReference>
<evidence type="ECO:0000256" key="5">
    <source>
        <dbReference type="ARBA" id="ARBA00022679"/>
    </source>
</evidence>
<evidence type="ECO:0000256" key="2">
    <source>
        <dbReference type="ARBA" id="ARBA00022448"/>
    </source>
</evidence>
<gene>
    <name evidence="21" type="ORF">EF384_04715</name>
</gene>
<reference evidence="21 22" key="1">
    <citation type="submission" date="2018-11" db="EMBL/GenBank/DDBJ databases">
        <title>Aerococcus sp. SJQ22, whole genome shotgun sequence.</title>
        <authorList>
            <person name="Sun L."/>
            <person name="Gao X."/>
            <person name="Chen W."/>
            <person name="Huang K."/>
        </authorList>
    </citation>
    <scope>NUCLEOTIDE SEQUENCE [LARGE SCALE GENOMIC DNA]</scope>
    <source>
        <strain evidence="21 22">SJQ22</strain>
    </source>
</reference>
<keyword evidence="8" id="KW-0418">Kinase</keyword>
<dbReference type="InterPro" id="IPR011297">
    <property type="entry name" value="PTS_IIABC_b_glu"/>
</dbReference>
<feature type="transmembrane region" description="Helical" evidence="17">
    <location>
        <begin position="203"/>
        <end position="226"/>
    </location>
</feature>
<dbReference type="PROSITE" id="PS51093">
    <property type="entry name" value="PTS_EIIA_TYPE_1"/>
    <property type="match status" value="1"/>
</dbReference>
<keyword evidence="4" id="KW-0762">Sugar transport</keyword>
<evidence type="ECO:0000259" key="19">
    <source>
        <dbReference type="PROSITE" id="PS51098"/>
    </source>
</evidence>
<dbReference type="PROSITE" id="PS51098">
    <property type="entry name" value="PTS_EIIB_TYPE_1"/>
    <property type="match status" value="1"/>
</dbReference>
<keyword evidence="9 17" id="KW-1133">Transmembrane helix</keyword>
<proteinExistence type="predicted"/>
<feature type="domain" description="PTS EIIC type-1" evidence="20">
    <location>
        <begin position="109"/>
        <end position="463"/>
    </location>
</feature>
<evidence type="ECO:0000256" key="10">
    <source>
        <dbReference type="ARBA" id="ARBA00023136"/>
    </source>
</evidence>
<dbReference type="GO" id="GO:0015771">
    <property type="term" value="P:trehalose transport"/>
    <property type="evidence" value="ECO:0007669"/>
    <property type="project" value="TreeGrafter"/>
</dbReference>
<comment type="catalytic activity">
    <reaction evidence="13">
        <text>N(pros)-phospho-L-histidyl-[protein](out) + sucrose = sucrose 6(G)-phosphate(in) + L-histidyl-[protein]</text>
        <dbReference type="Rhea" id="RHEA:49236"/>
        <dbReference type="Rhea" id="RHEA-COMP:9745"/>
        <dbReference type="Rhea" id="RHEA-COMP:9746"/>
        <dbReference type="ChEBI" id="CHEBI:17992"/>
        <dbReference type="ChEBI" id="CHEBI:29979"/>
        <dbReference type="ChEBI" id="CHEBI:64837"/>
        <dbReference type="ChEBI" id="CHEBI:91002"/>
        <dbReference type="EC" id="2.7.1.211"/>
    </reaction>
</comment>
<feature type="transmembrane region" description="Helical" evidence="17">
    <location>
        <begin position="118"/>
        <end position="140"/>
    </location>
</feature>
<feature type="transmembrane region" description="Helical" evidence="17">
    <location>
        <begin position="325"/>
        <end position="346"/>
    </location>
</feature>
<evidence type="ECO:0000256" key="6">
    <source>
        <dbReference type="ARBA" id="ARBA00022683"/>
    </source>
</evidence>
<dbReference type="InterPro" id="IPR003352">
    <property type="entry name" value="PTS_EIIC"/>
</dbReference>
<dbReference type="Gene3D" id="2.70.70.10">
    <property type="entry name" value="Glucose Permease (Domain IIA)"/>
    <property type="match status" value="1"/>
</dbReference>
<dbReference type="NCBIfam" id="TIGR01995">
    <property type="entry name" value="PTS-II-ABC-beta"/>
    <property type="match status" value="1"/>
</dbReference>
<accession>A0A3N4GND4</accession>
<evidence type="ECO:0000256" key="1">
    <source>
        <dbReference type="ARBA" id="ARBA00004651"/>
    </source>
</evidence>
<evidence type="ECO:0000256" key="7">
    <source>
        <dbReference type="ARBA" id="ARBA00022692"/>
    </source>
</evidence>
<evidence type="ECO:0000313" key="21">
    <source>
        <dbReference type="EMBL" id="RPA60651.1"/>
    </source>
</evidence>
<dbReference type="InterPro" id="IPR001127">
    <property type="entry name" value="PTS_EIIA_1_perm"/>
</dbReference>
<evidence type="ECO:0000256" key="8">
    <source>
        <dbReference type="ARBA" id="ARBA00022777"/>
    </source>
</evidence>
<keyword evidence="22" id="KW-1185">Reference proteome</keyword>
<dbReference type="FunFam" id="2.70.70.10:FF:000001">
    <property type="entry name" value="PTS system glucose-specific IIA component"/>
    <property type="match status" value="1"/>
</dbReference>
<dbReference type="EC" id="2.7.1.211" evidence="11"/>
<evidence type="ECO:0000259" key="20">
    <source>
        <dbReference type="PROSITE" id="PS51103"/>
    </source>
</evidence>
<evidence type="ECO:0000256" key="16">
    <source>
        <dbReference type="PROSITE-ProRule" id="PRU00421"/>
    </source>
</evidence>
<organism evidence="21 22">
    <name type="scientific">Aerococcus agrisoli</name>
    <dbReference type="NCBI Taxonomy" id="2487350"/>
    <lineage>
        <taxon>Bacteria</taxon>
        <taxon>Bacillati</taxon>
        <taxon>Bacillota</taxon>
        <taxon>Bacilli</taxon>
        <taxon>Lactobacillales</taxon>
        <taxon>Aerococcaceae</taxon>
        <taxon>Aerococcus</taxon>
    </lineage>
</organism>
<keyword evidence="2" id="KW-0813">Transport</keyword>
<evidence type="ECO:0000313" key="22">
    <source>
        <dbReference type="Proteomes" id="UP000273977"/>
    </source>
</evidence>
<dbReference type="InterPro" id="IPR013013">
    <property type="entry name" value="PTS_EIIC_1"/>
</dbReference>
<feature type="transmembrane region" description="Helical" evidence="17">
    <location>
        <begin position="288"/>
        <end position="313"/>
    </location>
</feature>
<feature type="transmembrane region" description="Helical" evidence="17">
    <location>
        <begin position="384"/>
        <end position="409"/>
    </location>
</feature>
<keyword evidence="7 17" id="KW-0812">Transmembrane</keyword>
<keyword evidence="6" id="KW-0598">Phosphotransferase system</keyword>
<keyword evidence="5" id="KW-0808">Transferase</keyword>
<dbReference type="RefSeq" id="WP_123779830.1">
    <property type="nucleotide sequence ID" value="NZ_RKMG01000011.1"/>
</dbReference>
<feature type="active site" description="Phosphocysteine intermediate; for EIIB activity" evidence="16">
    <location>
        <position position="27"/>
    </location>
</feature>
<comment type="caution">
    <text evidence="21">The sequence shown here is derived from an EMBL/GenBank/DDBJ whole genome shotgun (WGS) entry which is preliminary data.</text>
</comment>
<feature type="transmembrane region" description="Helical" evidence="17">
    <location>
        <begin position="178"/>
        <end position="197"/>
    </location>
</feature>
<keyword evidence="10 17" id="KW-0472">Membrane</keyword>
<comment type="subcellular location">
    <subcellularLocation>
        <location evidence="1">Cell membrane</location>
        <topology evidence="1">Multi-pass membrane protein</topology>
    </subcellularLocation>
</comment>
<dbReference type="Pfam" id="PF00358">
    <property type="entry name" value="PTS_EIIA_1"/>
    <property type="match status" value="1"/>
</dbReference>
<feature type="domain" description="PTS EIIA type-1" evidence="18">
    <location>
        <begin position="511"/>
        <end position="615"/>
    </location>
</feature>
<dbReference type="Pfam" id="PF00367">
    <property type="entry name" value="PTS_EIIB"/>
    <property type="match status" value="1"/>
</dbReference>
<dbReference type="InterPro" id="IPR001996">
    <property type="entry name" value="PTS_IIB_1"/>
</dbReference>
<evidence type="ECO:0000256" key="11">
    <source>
        <dbReference type="ARBA" id="ARBA00044053"/>
    </source>
</evidence>
<dbReference type="GO" id="GO:0009401">
    <property type="term" value="P:phosphoenolpyruvate-dependent sugar phosphotransferase system"/>
    <property type="evidence" value="ECO:0007669"/>
    <property type="project" value="UniProtKB-KW"/>
</dbReference>
<dbReference type="InterPro" id="IPR018113">
    <property type="entry name" value="PTrfase_EIIB_Cys"/>
</dbReference>
<dbReference type="OrthoDB" id="9769191at2"/>
<dbReference type="InterPro" id="IPR011055">
    <property type="entry name" value="Dup_hybrid_motif"/>
</dbReference>